<dbReference type="Pfam" id="PF14552">
    <property type="entry name" value="Tautomerase_2"/>
    <property type="match status" value="1"/>
</dbReference>
<reference evidence="1 2" key="1">
    <citation type="submission" date="2023-10" db="EMBL/GenBank/DDBJ databases">
        <title>Novel methanotroph of the genus Methylocapsa from a subarctic wetland.</title>
        <authorList>
            <person name="Belova S.E."/>
            <person name="Oshkin I.Y."/>
            <person name="Miroshnikov K."/>
            <person name="Dedysh S.N."/>
        </authorList>
    </citation>
    <scope>NUCLEOTIDE SEQUENCE [LARGE SCALE GENOMIC DNA]</scope>
    <source>
        <strain evidence="1 2">RX1</strain>
    </source>
</reference>
<dbReference type="InterPro" id="IPR037479">
    <property type="entry name" value="Tauto_MSAD"/>
</dbReference>
<name>A0ABZ0HSP9_9HYPH</name>
<dbReference type="Gene3D" id="3.30.429.10">
    <property type="entry name" value="Macrophage Migration Inhibitory Factor"/>
    <property type="match status" value="1"/>
</dbReference>
<accession>A0ABZ0HSP9</accession>
<dbReference type="SUPFAM" id="SSF55331">
    <property type="entry name" value="Tautomerase/MIF"/>
    <property type="match status" value="1"/>
</dbReference>
<dbReference type="EMBL" id="CP136862">
    <property type="protein sequence ID" value="WOJ89688.1"/>
    <property type="molecule type" value="Genomic_DNA"/>
</dbReference>
<dbReference type="RefSeq" id="WP_407339132.1">
    <property type="nucleotide sequence ID" value="NZ_CP136862.1"/>
</dbReference>
<dbReference type="InterPro" id="IPR014347">
    <property type="entry name" value="Tautomerase/MIF_sf"/>
</dbReference>
<evidence type="ECO:0000313" key="2">
    <source>
        <dbReference type="Proteomes" id="UP001626536"/>
    </source>
</evidence>
<organism evidence="1 2">
    <name type="scientific">Methylocapsa polymorpha</name>
    <dbReference type="NCBI Taxonomy" id="3080828"/>
    <lineage>
        <taxon>Bacteria</taxon>
        <taxon>Pseudomonadati</taxon>
        <taxon>Pseudomonadota</taxon>
        <taxon>Alphaproteobacteria</taxon>
        <taxon>Hyphomicrobiales</taxon>
        <taxon>Beijerinckiaceae</taxon>
        <taxon>Methylocapsa</taxon>
    </lineage>
</organism>
<protein>
    <submittedName>
        <fullName evidence="1">Tautomerase family protein</fullName>
    </submittedName>
</protein>
<dbReference type="Proteomes" id="UP001626536">
    <property type="component" value="Chromosome"/>
</dbReference>
<dbReference type="PANTHER" id="PTHR38460">
    <property type="entry name" value="TAUTOMERASE YOLI-RELATED"/>
    <property type="match status" value="1"/>
</dbReference>
<proteinExistence type="predicted"/>
<dbReference type="PANTHER" id="PTHR38460:SF1">
    <property type="entry name" value="TAUTOMERASE YOLI-RELATED"/>
    <property type="match status" value="1"/>
</dbReference>
<keyword evidence="2" id="KW-1185">Reference proteome</keyword>
<sequence length="126" mass="14429">MPLTRISLLKGKSPEYRRAILDSVYRAMIETFDVPEDDRFMTIDEYEPDNFLYSKSYLGIARDDDIVIIQITANNTRTLDKKKAFYARIAELLAKSPGVRPENVFVNLVEVAKENWSFGNGVAQYG</sequence>
<gene>
    <name evidence="1" type="ORF">RZS28_18215</name>
</gene>
<evidence type="ECO:0000313" key="1">
    <source>
        <dbReference type="EMBL" id="WOJ89688.1"/>
    </source>
</evidence>